<dbReference type="GO" id="GO:0005886">
    <property type="term" value="C:plasma membrane"/>
    <property type="evidence" value="ECO:0007669"/>
    <property type="project" value="TreeGrafter"/>
</dbReference>
<keyword evidence="4 5" id="KW-0472">Membrane</keyword>
<keyword evidence="2 5" id="KW-0812">Transmembrane</keyword>
<feature type="transmembrane region" description="Helical" evidence="5">
    <location>
        <begin position="156"/>
        <end position="177"/>
    </location>
</feature>
<feature type="transmembrane region" description="Helical" evidence="5">
    <location>
        <begin position="244"/>
        <end position="263"/>
    </location>
</feature>
<proteinExistence type="predicted"/>
<dbReference type="EMBL" id="KB456262">
    <property type="protein sequence ID" value="EMF14706.1"/>
    <property type="molecule type" value="Genomic_DNA"/>
</dbReference>
<accession>M3C350</accession>
<dbReference type="PANTHER" id="PTHR23502">
    <property type="entry name" value="MAJOR FACILITATOR SUPERFAMILY"/>
    <property type="match status" value="1"/>
</dbReference>
<dbReference type="InterPro" id="IPR011701">
    <property type="entry name" value="MFS"/>
</dbReference>
<dbReference type="Gene3D" id="1.20.1250.20">
    <property type="entry name" value="MFS general substrate transporter like domains"/>
    <property type="match status" value="1"/>
</dbReference>
<organism evidence="6 7">
    <name type="scientific">Sphaerulina musiva (strain SO2202)</name>
    <name type="common">Poplar stem canker fungus</name>
    <name type="synonym">Septoria musiva</name>
    <dbReference type="NCBI Taxonomy" id="692275"/>
    <lineage>
        <taxon>Eukaryota</taxon>
        <taxon>Fungi</taxon>
        <taxon>Dikarya</taxon>
        <taxon>Ascomycota</taxon>
        <taxon>Pezizomycotina</taxon>
        <taxon>Dothideomycetes</taxon>
        <taxon>Dothideomycetidae</taxon>
        <taxon>Mycosphaerellales</taxon>
        <taxon>Mycosphaerellaceae</taxon>
        <taxon>Sphaerulina</taxon>
    </lineage>
</organism>
<dbReference type="OrthoDB" id="2533084at2759"/>
<keyword evidence="3 5" id="KW-1133">Transmembrane helix</keyword>
<evidence type="ECO:0000256" key="3">
    <source>
        <dbReference type="ARBA" id="ARBA00022989"/>
    </source>
</evidence>
<dbReference type="HOGENOM" id="CLU_008455_13_8_1"/>
<dbReference type="Pfam" id="PF07690">
    <property type="entry name" value="MFS_1"/>
    <property type="match status" value="1"/>
</dbReference>
<evidence type="ECO:0000256" key="2">
    <source>
        <dbReference type="ARBA" id="ARBA00022692"/>
    </source>
</evidence>
<comment type="subcellular location">
    <subcellularLocation>
        <location evidence="1">Membrane</location>
        <topology evidence="1">Multi-pass membrane protein</topology>
    </subcellularLocation>
</comment>
<keyword evidence="7" id="KW-1185">Reference proteome</keyword>
<evidence type="ECO:0000256" key="1">
    <source>
        <dbReference type="ARBA" id="ARBA00004141"/>
    </source>
</evidence>
<gene>
    <name evidence="6" type="ORF">SEPMUDRAFT_140431</name>
</gene>
<feature type="transmembrane region" description="Helical" evidence="5">
    <location>
        <begin position="401"/>
        <end position="424"/>
    </location>
</feature>
<feature type="transmembrane region" description="Helical" evidence="5">
    <location>
        <begin position="133"/>
        <end position="151"/>
    </location>
</feature>
<feature type="transmembrane region" description="Helical" evidence="5">
    <location>
        <begin position="322"/>
        <end position="348"/>
    </location>
</feature>
<dbReference type="OMA" id="LATAIWC"/>
<name>M3C350_SPHMS</name>
<dbReference type="RefSeq" id="XP_016762827.1">
    <property type="nucleotide sequence ID" value="XM_016902937.1"/>
</dbReference>
<feature type="transmembrane region" description="Helical" evidence="5">
    <location>
        <begin position="89"/>
        <end position="113"/>
    </location>
</feature>
<dbReference type="InterPro" id="IPR036259">
    <property type="entry name" value="MFS_trans_sf"/>
</dbReference>
<dbReference type="Proteomes" id="UP000016931">
    <property type="component" value="Unassembled WGS sequence"/>
</dbReference>
<protein>
    <submittedName>
        <fullName evidence="6">MFS transporter</fullName>
    </submittedName>
</protein>
<evidence type="ECO:0000313" key="7">
    <source>
        <dbReference type="Proteomes" id="UP000016931"/>
    </source>
</evidence>
<feature type="transmembrane region" description="Helical" evidence="5">
    <location>
        <begin position="466"/>
        <end position="486"/>
    </location>
</feature>
<dbReference type="STRING" id="692275.M3C350"/>
<feature type="transmembrane region" description="Helical" evidence="5">
    <location>
        <begin position="430"/>
        <end position="454"/>
    </location>
</feature>
<feature type="transmembrane region" description="Helical" evidence="5">
    <location>
        <begin position="215"/>
        <end position="238"/>
    </location>
</feature>
<sequence>MPVGINITMSRVNETRATSSAGLSNGDLPFDLEATGEEQGYILDVEVLKNVAPNWEQYQLTQDGRTVLIPQPTTDVDDPLNWTWTKKHIVLLVVAATSFLPDYGSATGAVTLLPQAKIWNLPEDTVNHSQVGNVFMVGAGAVVVVALSAFFGRLPILFWFTVMAVWTAAGCAVDNGFDTFMAFRILNGFFSTVAQGGGMMFIKDMFFVHERARKINIWASFVILSPYAGPLIAAFIIEKHKWELAFQIYTIMTALCLLAIIFLGDETFYHRKIAAAERPVRQRGVAGQISRLVGVEQFRTRHLRNTFVQACMRSVHVMLKPTVFISCVWYLFVFAWVVGINTCLSMFVTPLYNFGPRQIGFFYFTPIIAATIGEIVGRWLHDFLADWHSRRSPGGRLKPEYRLTAITFATPFMVVGIIVLGFALEEGYHYMVAALGWGLFVFGIMVSTVAITSYNLDCYPEGSGEVAAWLNFARTAGGFIISYFQVRWANAMGTKKSLGIQAAVVFTAWFLILFLQVFGEKLRKMSGPLRFKTD</sequence>
<feature type="transmembrane region" description="Helical" evidence="5">
    <location>
        <begin position="498"/>
        <end position="518"/>
    </location>
</feature>
<feature type="transmembrane region" description="Helical" evidence="5">
    <location>
        <begin position="360"/>
        <end position="380"/>
    </location>
</feature>
<dbReference type="SUPFAM" id="SSF103473">
    <property type="entry name" value="MFS general substrate transporter"/>
    <property type="match status" value="1"/>
</dbReference>
<evidence type="ECO:0000313" key="6">
    <source>
        <dbReference type="EMBL" id="EMF14706.1"/>
    </source>
</evidence>
<dbReference type="AlphaFoldDB" id="M3C350"/>
<dbReference type="eggNOG" id="KOG0255">
    <property type="taxonomic scope" value="Eukaryota"/>
</dbReference>
<reference evidence="6 7" key="1">
    <citation type="journal article" date="2012" name="PLoS Pathog.">
        <title>Diverse lifestyles and strategies of plant pathogenesis encoded in the genomes of eighteen Dothideomycetes fungi.</title>
        <authorList>
            <person name="Ohm R.A."/>
            <person name="Feau N."/>
            <person name="Henrissat B."/>
            <person name="Schoch C.L."/>
            <person name="Horwitz B.A."/>
            <person name="Barry K.W."/>
            <person name="Condon B.J."/>
            <person name="Copeland A.C."/>
            <person name="Dhillon B."/>
            <person name="Glaser F."/>
            <person name="Hesse C.N."/>
            <person name="Kosti I."/>
            <person name="LaButti K."/>
            <person name="Lindquist E.A."/>
            <person name="Lucas S."/>
            <person name="Salamov A.A."/>
            <person name="Bradshaw R.E."/>
            <person name="Ciuffetti L."/>
            <person name="Hamelin R.C."/>
            <person name="Kema G.H.J."/>
            <person name="Lawrence C."/>
            <person name="Scott J.A."/>
            <person name="Spatafora J.W."/>
            <person name="Turgeon B.G."/>
            <person name="de Wit P.J.G.M."/>
            <person name="Zhong S."/>
            <person name="Goodwin S.B."/>
            <person name="Grigoriev I.V."/>
        </authorList>
    </citation>
    <scope>NUCLEOTIDE SEQUENCE [LARGE SCALE GENOMIC DNA]</scope>
    <source>
        <strain evidence="6 7">SO2202</strain>
    </source>
</reference>
<dbReference type="GeneID" id="27900074"/>
<feature type="transmembrane region" description="Helical" evidence="5">
    <location>
        <begin position="183"/>
        <end position="203"/>
    </location>
</feature>
<evidence type="ECO:0000256" key="5">
    <source>
        <dbReference type="SAM" id="Phobius"/>
    </source>
</evidence>
<evidence type="ECO:0000256" key="4">
    <source>
        <dbReference type="ARBA" id="ARBA00023136"/>
    </source>
</evidence>
<dbReference type="PANTHER" id="PTHR23502:SF187">
    <property type="entry name" value="TRANSPORTER, PUTATIVE (AFU_ORTHOLOGUE AFUA_2G17840)-RELATED"/>
    <property type="match status" value="1"/>
</dbReference>
<dbReference type="GO" id="GO:0022857">
    <property type="term" value="F:transmembrane transporter activity"/>
    <property type="evidence" value="ECO:0007669"/>
    <property type="project" value="InterPro"/>
</dbReference>